<evidence type="ECO:0000313" key="2">
    <source>
        <dbReference type="EMBL" id="TCD64345.1"/>
    </source>
</evidence>
<dbReference type="Pfam" id="PF12680">
    <property type="entry name" value="SnoaL_2"/>
    <property type="match status" value="1"/>
</dbReference>
<accession>A0A4R0RFE9</accession>
<proteinExistence type="predicted"/>
<reference evidence="2 3" key="1">
    <citation type="submission" date="2018-11" db="EMBL/GenBank/DDBJ databases">
        <title>Genome assembly of Steccherinum ochraceum LE-BIN_3174, the white-rot fungus of the Steccherinaceae family (The Residual Polyporoid clade, Polyporales, Basidiomycota).</title>
        <authorList>
            <person name="Fedorova T.V."/>
            <person name="Glazunova O.A."/>
            <person name="Landesman E.O."/>
            <person name="Moiseenko K.V."/>
            <person name="Psurtseva N.V."/>
            <person name="Savinova O.S."/>
            <person name="Shakhova N.V."/>
            <person name="Tyazhelova T.V."/>
            <person name="Vasina D.V."/>
        </authorList>
    </citation>
    <scope>NUCLEOTIDE SEQUENCE [LARGE SCALE GENOMIC DNA]</scope>
    <source>
        <strain evidence="2 3">LE-BIN_3174</strain>
    </source>
</reference>
<dbReference type="AlphaFoldDB" id="A0A4R0RFE9"/>
<feature type="domain" description="SnoaL-like" evidence="1">
    <location>
        <begin position="20"/>
        <end position="120"/>
    </location>
</feature>
<dbReference type="InterPro" id="IPR032710">
    <property type="entry name" value="NTF2-like_dom_sf"/>
</dbReference>
<gene>
    <name evidence="2" type="ORF">EIP91_004214</name>
</gene>
<dbReference type="InterPro" id="IPR037401">
    <property type="entry name" value="SnoaL-like"/>
</dbReference>
<dbReference type="Proteomes" id="UP000292702">
    <property type="component" value="Unassembled WGS sequence"/>
</dbReference>
<dbReference type="SUPFAM" id="SSF54427">
    <property type="entry name" value="NTF2-like"/>
    <property type="match status" value="1"/>
</dbReference>
<dbReference type="Gene3D" id="3.10.450.50">
    <property type="match status" value="1"/>
</dbReference>
<evidence type="ECO:0000259" key="1">
    <source>
        <dbReference type="Pfam" id="PF12680"/>
    </source>
</evidence>
<sequence length="161" mass="17639">MPGFVPTPAIENPSLKLQVVLRWIDAFVMSRDTTALAECISEDYKYQMLPKSLGRPQLDRESFLVHAEDVIKRVANFEATVLEVIENADSVILHATSTAISIGATNAPFANEYAFIAHVAAQADGSYKVASVKEFVDSKVLVDVITRQGRKAEEHSDSDTA</sequence>
<comment type="caution">
    <text evidence="2">The sequence shown here is derived from an EMBL/GenBank/DDBJ whole genome shotgun (WGS) entry which is preliminary data.</text>
</comment>
<dbReference type="OrthoDB" id="3758478at2759"/>
<protein>
    <recommendedName>
        <fullName evidence="1">SnoaL-like domain-containing protein</fullName>
    </recommendedName>
</protein>
<name>A0A4R0RFE9_9APHY</name>
<dbReference type="STRING" id="92696.A0A4R0RFE9"/>
<dbReference type="EMBL" id="RWJN01000241">
    <property type="protein sequence ID" value="TCD64345.1"/>
    <property type="molecule type" value="Genomic_DNA"/>
</dbReference>
<evidence type="ECO:0000313" key="3">
    <source>
        <dbReference type="Proteomes" id="UP000292702"/>
    </source>
</evidence>
<organism evidence="2 3">
    <name type="scientific">Steccherinum ochraceum</name>
    <dbReference type="NCBI Taxonomy" id="92696"/>
    <lineage>
        <taxon>Eukaryota</taxon>
        <taxon>Fungi</taxon>
        <taxon>Dikarya</taxon>
        <taxon>Basidiomycota</taxon>
        <taxon>Agaricomycotina</taxon>
        <taxon>Agaricomycetes</taxon>
        <taxon>Polyporales</taxon>
        <taxon>Steccherinaceae</taxon>
        <taxon>Steccherinum</taxon>
    </lineage>
</organism>
<keyword evidence="3" id="KW-1185">Reference proteome</keyword>